<dbReference type="InterPro" id="IPR023296">
    <property type="entry name" value="Glyco_hydro_beta-prop_sf"/>
</dbReference>
<gene>
    <name evidence="6" type="ORF">GCM10010913_09780</name>
</gene>
<dbReference type="PANTHER" id="PTHR43301:SF3">
    <property type="entry name" value="ARABINAN ENDO-1,5-ALPHA-L-ARABINOSIDASE A-RELATED"/>
    <property type="match status" value="1"/>
</dbReference>
<evidence type="ECO:0000313" key="7">
    <source>
        <dbReference type="Proteomes" id="UP000608420"/>
    </source>
</evidence>
<proteinExistence type="inferred from homology"/>
<accession>A0ABQ1VRN7</accession>
<sequence>MNRDMMKQDTMQPGGLPYQEAQEKLLQLGDIHIRDPFVFADKGAGFYYMYGTMGVTSWGGAAIGFDGYRSRDLHHWEGPFPVFRKPEGFWADHHFWAPEVHYYEGGYYMFASFKAEGKCRGTQILKADAPLGPFVPMGEGPVTPANWECLDGTLYTDEHGDPWMIFCHEWTQVGNGEMCAMRLAADLSEPASDPLVLFRAADAHWPVEEEGPGNFVTDGPFLYHAPDDKLLMIWSSHGKDGYAIGIARSESGSITGPWVQEREQLFEKNGGHGMLFRTFEGQLLVSLHLPNTHPYERPAFFKTAYQAGSLMLMS</sequence>
<evidence type="ECO:0000256" key="4">
    <source>
        <dbReference type="ARBA" id="ARBA00023295"/>
    </source>
</evidence>
<dbReference type="InterPro" id="IPR050727">
    <property type="entry name" value="GH43_arabinanases"/>
</dbReference>
<dbReference type="SUPFAM" id="SSF75005">
    <property type="entry name" value="Arabinanase/levansucrase/invertase"/>
    <property type="match status" value="1"/>
</dbReference>
<evidence type="ECO:0000313" key="6">
    <source>
        <dbReference type="EMBL" id="GGF90350.1"/>
    </source>
</evidence>
<protein>
    <submittedName>
        <fullName evidence="6">Glycosyl hydrolase family 43</fullName>
    </submittedName>
</protein>
<dbReference type="Proteomes" id="UP000608420">
    <property type="component" value="Unassembled WGS sequence"/>
</dbReference>
<keyword evidence="7" id="KW-1185">Reference proteome</keyword>
<dbReference type="RefSeq" id="WP_229716845.1">
    <property type="nucleotide sequence ID" value="NZ_BMIW01000005.1"/>
</dbReference>
<comment type="similarity">
    <text evidence="2 5">Belongs to the glycosyl hydrolase 43 family.</text>
</comment>
<organism evidence="6 7">
    <name type="scientific">Paenibacillus aceti</name>
    <dbReference type="NCBI Taxonomy" id="1820010"/>
    <lineage>
        <taxon>Bacteria</taxon>
        <taxon>Bacillati</taxon>
        <taxon>Bacillota</taxon>
        <taxon>Bacilli</taxon>
        <taxon>Bacillales</taxon>
        <taxon>Paenibacillaceae</taxon>
        <taxon>Paenibacillus</taxon>
    </lineage>
</organism>
<dbReference type="PANTHER" id="PTHR43301">
    <property type="entry name" value="ARABINAN ENDO-1,5-ALPHA-L-ARABINOSIDASE"/>
    <property type="match status" value="1"/>
</dbReference>
<name>A0ABQ1VRN7_9BACL</name>
<dbReference type="Gene3D" id="2.115.10.20">
    <property type="entry name" value="Glycosyl hydrolase domain, family 43"/>
    <property type="match status" value="1"/>
</dbReference>
<evidence type="ECO:0000256" key="5">
    <source>
        <dbReference type="RuleBase" id="RU361187"/>
    </source>
</evidence>
<evidence type="ECO:0000256" key="2">
    <source>
        <dbReference type="ARBA" id="ARBA00009865"/>
    </source>
</evidence>
<evidence type="ECO:0000256" key="1">
    <source>
        <dbReference type="ARBA" id="ARBA00004834"/>
    </source>
</evidence>
<evidence type="ECO:0000256" key="3">
    <source>
        <dbReference type="ARBA" id="ARBA00022801"/>
    </source>
</evidence>
<keyword evidence="3 5" id="KW-0378">Hydrolase</keyword>
<dbReference type="InterPro" id="IPR006710">
    <property type="entry name" value="Glyco_hydro_43"/>
</dbReference>
<dbReference type="EMBL" id="BMIW01000005">
    <property type="protein sequence ID" value="GGF90350.1"/>
    <property type="molecule type" value="Genomic_DNA"/>
</dbReference>
<dbReference type="Pfam" id="PF04616">
    <property type="entry name" value="Glyco_hydro_43"/>
    <property type="match status" value="1"/>
</dbReference>
<dbReference type="GO" id="GO:0016787">
    <property type="term" value="F:hydrolase activity"/>
    <property type="evidence" value="ECO:0007669"/>
    <property type="project" value="UniProtKB-KW"/>
</dbReference>
<comment type="pathway">
    <text evidence="1">Glycan metabolism; L-arabinan degradation.</text>
</comment>
<keyword evidence="4 5" id="KW-0326">Glycosidase</keyword>
<dbReference type="CDD" id="cd08981">
    <property type="entry name" value="GH43_Bt1873-like"/>
    <property type="match status" value="1"/>
</dbReference>
<reference evidence="7" key="1">
    <citation type="journal article" date="2019" name="Int. J. Syst. Evol. Microbiol.">
        <title>The Global Catalogue of Microorganisms (GCM) 10K type strain sequencing project: providing services to taxonomists for standard genome sequencing and annotation.</title>
        <authorList>
            <consortium name="The Broad Institute Genomics Platform"/>
            <consortium name="The Broad Institute Genome Sequencing Center for Infectious Disease"/>
            <person name="Wu L."/>
            <person name="Ma J."/>
        </authorList>
    </citation>
    <scope>NUCLEOTIDE SEQUENCE [LARGE SCALE GENOMIC DNA]</scope>
    <source>
        <strain evidence="7">CGMCC 1.15420</strain>
    </source>
</reference>
<comment type="caution">
    <text evidence="6">The sequence shown here is derived from an EMBL/GenBank/DDBJ whole genome shotgun (WGS) entry which is preliminary data.</text>
</comment>